<gene>
    <name evidence="1" type="ORF">HAX54_049603</name>
</gene>
<evidence type="ECO:0000313" key="1">
    <source>
        <dbReference type="EMBL" id="MCE3051363.1"/>
    </source>
</evidence>
<evidence type="ECO:0000313" key="2">
    <source>
        <dbReference type="Proteomes" id="UP000823775"/>
    </source>
</evidence>
<dbReference type="EMBL" id="JACEIK010008444">
    <property type="protein sequence ID" value="MCE3051363.1"/>
    <property type="molecule type" value="Genomic_DNA"/>
</dbReference>
<dbReference type="Proteomes" id="UP000823775">
    <property type="component" value="Unassembled WGS sequence"/>
</dbReference>
<protein>
    <submittedName>
        <fullName evidence="1">Uncharacterized protein</fullName>
    </submittedName>
</protein>
<comment type="caution">
    <text evidence="1">The sequence shown here is derived from an EMBL/GenBank/DDBJ whole genome shotgun (WGS) entry which is preliminary data.</text>
</comment>
<accession>A0ABS8WPH8</accession>
<name>A0ABS8WPH8_DATST</name>
<organism evidence="1 2">
    <name type="scientific">Datura stramonium</name>
    <name type="common">Jimsonweed</name>
    <name type="synonym">Common thornapple</name>
    <dbReference type="NCBI Taxonomy" id="4076"/>
    <lineage>
        <taxon>Eukaryota</taxon>
        <taxon>Viridiplantae</taxon>
        <taxon>Streptophyta</taxon>
        <taxon>Embryophyta</taxon>
        <taxon>Tracheophyta</taxon>
        <taxon>Spermatophyta</taxon>
        <taxon>Magnoliopsida</taxon>
        <taxon>eudicotyledons</taxon>
        <taxon>Gunneridae</taxon>
        <taxon>Pentapetalae</taxon>
        <taxon>asterids</taxon>
        <taxon>lamiids</taxon>
        <taxon>Solanales</taxon>
        <taxon>Solanaceae</taxon>
        <taxon>Solanoideae</taxon>
        <taxon>Datureae</taxon>
        <taxon>Datura</taxon>
    </lineage>
</organism>
<reference evidence="1 2" key="1">
    <citation type="journal article" date="2021" name="BMC Genomics">
        <title>Datura genome reveals duplications of psychoactive alkaloid biosynthetic genes and high mutation rate following tissue culture.</title>
        <authorList>
            <person name="Rajewski A."/>
            <person name="Carter-House D."/>
            <person name="Stajich J."/>
            <person name="Litt A."/>
        </authorList>
    </citation>
    <scope>NUCLEOTIDE SEQUENCE [LARGE SCALE GENOMIC DNA]</scope>
    <source>
        <strain evidence="1">AR-01</strain>
    </source>
</reference>
<proteinExistence type="predicted"/>
<sequence>MPREPPVETQVTVQGYRPMPQTCVSLAFHGLRPISIRDWGPFTIPKGPYFTELVWEFYASYRARKNIFKHRGQVDAMPYLPSMLVWGQEVTITPEAINSIYWAESIWPSLEFKRKVEDKENQFKWVAEIIARDQP</sequence>
<keyword evidence="2" id="KW-1185">Reference proteome</keyword>